<reference evidence="2" key="1">
    <citation type="journal article" date="2018" name="Nat. Commun.">
        <title>Diversity and evolution of the emerging Pandoraviridae family.</title>
        <authorList>
            <person name="Legendre M."/>
            <person name="Fabre E."/>
            <person name="Poirot O."/>
            <person name="Jeudy S."/>
            <person name="Lartigue A."/>
            <person name="Alempic J.M."/>
            <person name="Beucher L."/>
            <person name="Philippe N."/>
            <person name="Bertaux L."/>
            <person name="Christo-Foroux E."/>
            <person name="Labadie K."/>
            <person name="Coute Y."/>
            <person name="Abergel C."/>
            <person name="Claverie J.M."/>
        </authorList>
    </citation>
    <scope>NUCLEOTIDE SEQUENCE [LARGE SCALE GENOMIC DNA]</scope>
    <source>
        <strain evidence="2">Neocaledonia</strain>
    </source>
</reference>
<name>A0A2U7UBE7_9VIRU</name>
<protein>
    <submittedName>
        <fullName evidence="2">Uncharacterized protein</fullName>
    </submittedName>
</protein>
<accession>A0A2U7UBE7</accession>
<organism evidence="2">
    <name type="scientific">Pandoravirus neocaledonia</name>
    <dbReference type="NCBI Taxonomy" id="2107708"/>
    <lineage>
        <taxon>Viruses</taxon>
        <taxon>Pandoravirus</taxon>
    </lineage>
</organism>
<gene>
    <name evidence="2" type="ORF">pneo_cds_184</name>
</gene>
<evidence type="ECO:0000256" key="1">
    <source>
        <dbReference type="SAM" id="MobiDB-lite"/>
    </source>
</evidence>
<dbReference type="GeneID" id="36842504"/>
<dbReference type="Proteomes" id="UP000249287">
    <property type="component" value="Segment"/>
</dbReference>
<dbReference type="RefSeq" id="YP_009481794.1">
    <property type="nucleotide sequence ID" value="NC_037666.1"/>
</dbReference>
<evidence type="ECO:0000313" key="2">
    <source>
        <dbReference type="EMBL" id="AVK75791.1"/>
    </source>
</evidence>
<feature type="region of interest" description="Disordered" evidence="1">
    <location>
        <begin position="300"/>
        <end position="322"/>
    </location>
</feature>
<dbReference type="KEGG" id="vg:36842504"/>
<sequence>MQRDLYLPRLVADTGDQVPMAVLVDLPYGADDVHYAQGRVVDQPTFDRLVPPERRATILNTATNVSTVYDVVELVDLIEDVDEGDDEGYGEPQWIVTQPAPRVEISDDDQTRILERAREAAATQPAKSVPEPEITTSIVDPTPQCQVLPRGSGYDEVYDFTDFDVSRDEFERDVPAPRRAVIRSGTSTTAYDAEQLVRAAKGVIGNSRKPPRRRLYVLSTRTGSCMLDRKGYVDLWQRSRATGAEQGPPPVATTATSTMATPTEPVRAQQPALTFYQPQRQPSPQQNRIISAADVYSRPPFTGQPAPPLARAGPPVSQATPLSRMGPSLGTRAPLIPAAGGAGVEAIGRTQAPRPLLVAGPPAAVPAQTNQRIRDAVSGARDGALVRFLGAPDFAQVMAGPLAIDTLADALVRDLVARRASGASDIALPIVLTSLGVRSYNMPALAETFDAALLNALGEADALGLVDTLRRAGFAPSDNAIIRSVVYRLSPPRGDTQTAMRILGEAPMSNLLNYRRVLAAAARVGSLPVTRYIVESILRDAPLTTNDALELANIAAGANQRAIQSLFLSLAQPAPPVPVSADYREREREYRGTF</sequence>
<dbReference type="EMBL" id="MG011690">
    <property type="protein sequence ID" value="AVK75791.1"/>
    <property type="molecule type" value="Genomic_DNA"/>
</dbReference>
<proteinExistence type="predicted"/>
<feature type="region of interest" description="Disordered" evidence="1">
    <location>
        <begin position="241"/>
        <end position="262"/>
    </location>
</feature>
<feature type="region of interest" description="Disordered" evidence="1">
    <location>
        <begin position="119"/>
        <end position="139"/>
    </location>
</feature>
<feature type="compositionally biased region" description="Low complexity" evidence="1">
    <location>
        <begin position="252"/>
        <end position="262"/>
    </location>
</feature>